<gene>
    <name evidence="1" type="ORF">FE257_007593</name>
</gene>
<proteinExistence type="predicted"/>
<evidence type="ECO:0000313" key="2">
    <source>
        <dbReference type="Proteomes" id="UP001194746"/>
    </source>
</evidence>
<dbReference type="Proteomes" id="UP001194746">
    <property type="component" value="Unassembled WGS sequence"/>
</dbReference>
<keyword evidence="2" id="KW-1185">Reference proteome</keyword>
<feature type="non-terminal residue" evidence="1">
    <location>
        <position position="1"/>
    </location>
</feature>
<reference evidence="1" key="2">
    <citation type="submission" date="2020-02" db="EMBL/GenBank/DDBJ databases">
        <authorList>
            <person name="Gilchrist C.L.M."/>
            <person name="Chooi Y.-H."/>
        </authorList>
    </citation>
    <scope>NUCLEOTIDE SEQUENCE</scope>
    <source>
        <strain evidence="1">MST-FP2251</strain>
    </source>
</reference>
<dbReference type="GO" id="GO:0046983">
    <property type="term" value="F:protein dimerization activity"/>
    <property type="evidence" value="ECO:0007669"/>
    <property type="project" value="InterPro"/>
</dbReference>
<dbReference type="AlphaFoldDB" id="A0AAD4GML5"/>
<sequence>MASRRKHDQERRMVKNFREKVKRRKERIIKSFHEFGLLSGAKMYLLIQDGNGGMTEYRNTADQKFPPTYTQLRRLFPTAQLLTPKSFGAKTEVNPELNLSN</sequence>
<evidence type="ECO:0008006" key="3">
    <source>
        <dbReference type="Google" id="ProtNLM"/>
    </source>
</evidence>
<dbReference type="GO" id="GO:0045944">
    <property type="term" value="P:positive regulation of transcription by RNA polymerase II"/>
    <property type="evidence" value="ECO:0007669"/>
    <property type="project" value="UniProtKB-ARBA"/>
</dbReference>
<dbReference type="EMBL" id="VCAU01000383">
    <property type="protein sequence ID" value="KAF9882537.1"/>
    <property type="molecule type" value="Genomic_DNA"/>
</dbReference>
<protein>
    <recommendedName>
        <fullName evidence="3">MADS-box domain-containing protein</fullName>
    </recommendedName>
</protein>
<dbReference type="SUPFAM" id="SSF55455">
    <property type="entry name" value="SRF-like"/>
    <property type="match status" value="1"/>
</dbReference>
<comment type="caution">
    <text evidence="1">The sequence shown here is derived from an EMBL/GenBank/DDBJ whole genome shotgun (WGS) entry which is preliminary data.</text>
</comment>
<accession>A0AAD4GML5</accession>
<reference evidence="1" key="1">
    <citation type="journal article" date="2019" name="Beilstein J. Org. Chem.">
        <title>Nanangenines: drimane sesquiterpenoids as the dominant metabolite cohort of a novel Australian fungus, Aspergillus nanangensis.</title>
        <authorList>
            <person name="Lacey H.J."/>
            <person name="Gilchrist C.L.M."/>
            <person name="Crombie A."/>
            <person name="Kalaitzis J.A."/>
            <person name="Vuong D."/>
            <person name="Rutledge P.J."/>
            <person name="Turner P."/>
            <person name="Pitt J.I."/>
            <person name="Lacey E."/>
            <person name="Chooi Y.H."/>
            <person name="Piggott A.M."/>
        </authorList>
    </citation>
    <scope>NUCLEOTIDE SEQUENCE</scope>
    <source>
        <strain evidence="1">MST-FP2251</strain>
    </source>
</reference>
<name>A0AAD4GML5_ASPNN</name>
<dbReference type="InterPro" id="IPR036879">
    <property type="entry name" value="TF_MADSbox_sf"/>
</dbReference>
<organism evidence="1 2">
    <name type="scientific">Aspergillus nanangensis</name>
    <dbReference type="NCBI Taxonomy" id="2582783"/>
    <lineage>
        <taxon>Eukaryota</taxon>
        <taxon>Fungi</taxon>
        <taxon>Dikarya</taxon>
        <taxon>Ascomycota</taxon>
        <taxon>Pezizomycotina</taxon>
        <taxon>Eurotiomycetes</taxon>
        <taxon>Eurotiomycetidae</taxon>
        <taxon>Eurotiales</taxon>
        <taxon>Aspergillaceae</taxon>
        <taxon>Aspergillus</taxon>
        <taxon>Aspergillus subgen. Circumdati</taxon>
    </lineage>
</organism>
<dbReference type="GO" id="GO:0003677">
    <property type="term" value="F:DNA binding"/>
    <property type="evidence" value="ECO:0007669"/>
    <property type="project" value="InterPro"/>
</dbReference>
<evidence type="ECO:0000313" key="1">
    <source>
        <dbReference type="EMBL" id="KAF9882537.1"/>
    </source>
</evidence>